<gene>
    <name evidence="2" type="ORF">SAMN05444171_0512</name>
</gene>
<keyword evidence="1" id="KW-1133">Transmembrane helix</keyword>
<proteinExistence type="predicted"/>
<dbReference type="EMBL" id="FNTI01000001">
    <property type="protein sequence ID" value="SEC03981.1"/>
    <property type="molecule type" value="Genomic_DNA"/>
</dbReference>
<reference evidence="2 3" key="1">
    <citation type="submission" date="2016-10" db="EMBL/GenBank/DDBJ databases">
        <authorList>
            <person name="de Groot N.N."/>
        </authorList>
    </citation>
    <scope>NUCLEOTIDE SEQUENCE [LARGE SCALE GENOMIC DNA]</scope>
    <source>
        <strain evidence="2 3">GAS522</strain>
    </source>
</reference>
<protein>
    <submittedName>
        <fullName evidence="2">Uncharacterized protein</fullName>
    </submittedName>
</protein>
<accession>A0A1M7KWY6</accession>
<name>A0A1M7KWY6_9BRAD</name>
<evidence type="ECO:0000313" key="3">
    <source>
        <dbReference type="Proteomes" id="UP000183208"/>
    </source>
</evidence>
<sequence>MDKLKWAVFIFAVLSIVGGAVVYMTGQQGLNRDSFFVAVFGSLTFGLGLWLLTRTLFRR</sequence>
<keyword evidence="1" id="KW-0812">Transmembrane</keyword>
<feature type="transmembrane region" description="Helical" evidence="1">
    <location>
        <begin position="6"/>
        <end position="23"/>
    </location>
</feature>
<evidence type="ECO:0000256" key="1">
    <source>
        <dbReference type="SAM" id="Phobius"/>
    </source>
</evidence>
<dbReference type="Proteomes" id="UP000183208">
    <property type="component" value="Unassembled WGS sequence"/>
</dbReference>
<organism evidence="2 3">
    <name type="scientific">Bradyrhizobium lablabi</name>
    <dbReference type="NCBI Taxonomy" id="722472"/>
    <lineage>
        <taxon>Bacteria</taxon>
        <taxon>Pseudomonadati</taxon>
        <taxon>Pseudomonadota</taxon>
        <taxon>Alphaproteobacteria</taxon>
        <taxon>Hyphomicrobiales</taxon>
        <taxon>Nitrobacteraceae</taxon>
        <taxon>Bradyrhizobium</taxon>
    </lineage>
</organism>
<keyword evidence="1" id="KW-0472">Membrane</keyword>
<evidence type="ECO:0000313" key="2">
    <source>
        <dbReference type="EMBL" id="SEC03981.1"/>
    </source>
</evidence>
<feature type="transmembrane region" description="Helical" evidence="1">
    <location>
        <begin position="35"/>
        <end position="53"/>
    </location>
</feature>
<dbReference type="AlphaFoldDB" id="A0A1M7KWY6"/>